<feature type="compositionally biased region" description="Gly residues" evidence="6">
    <location>
        <begin position="331"/>
        <end position="340"/>
    </location>
</feature>
<keyword evidence="3 5" id="KW-0690">Ribosome biogenesis</keyword>
<proteinExistence type="inferred from homology"/>
<evidence type="ECO:0000256" key="2">
    <source>
        <dbReference type="ARBA" id="ARBA00010077"/>
    </source>
</evidence>
<name>A0A915PWU5_9BILA</name>
<evidence type="ECO:0000256" key="3">
    <source>
        <dbReference type="ARBA" id="ARBA00022517"/>
    </source>
</evidence>
<dbReference type="Pfam" id="PF04939">
    <property type="entry name" value="RRS1"/>
    <property type="match status" value="1"/>
</dbReference>
<protein>
    <recommendedName>
        <fullName evidence="5">Ribosome biogenesis regulatory protein</fullName>
    </recommendedName>
</protein>
<dbReference type="GO" id="GO:0005634">
    <property type="term" value="C:nucleus"/>
    <property type="evidence" value="ECO:0007669"/>
    <property type="project" value="UniProtKB-SubCell"/>
</dbReference>
<evidence type="ECO:0000256" key="6">
    <source>
        <dbReference type="SAM" id="MobiDB-lite"/>
    </source>
</evidence>
<evidence type="ECO:0000313" key="8">
    <source>
        <dbReference type="WBParaSite" id="sdigi.contig53.g3064.t1"/>
    </source>
</evidence>
<dbReference type="InterPro" id="IPR007023">
    <property type="entry name" value="Ribosom_reg"/>
</dbReference>
<keyword evidence="7" id="KW-1185">Reference proteome</keyword>
<organism evidence="7 8">
    <name type="scientific">Setaria digitata</name>
    <dbReference type="NCBI Taxonomy" id="48799"/>
    <lineage>
        <taxon>Eukaryota</taxon>
        <taxon>Metazoa</taxon>
        <taxon>Ecdysozoa</taxon>
        <taxon>Nematoda</taxon>
        <taxon>Chromadorea</taxon>
        <taxon>Rhabditida</taxon>
        <taxon>Spirurina</taxon>
        <taxon>Spiruromorpha</taxon>
        <taxon>Filarioidea</taxon>
        <taxon>Setariidae</taxon>
        <taxon>Setaria</taxon>
    </lineage>
</organism>
<dbReference type="Proteomes" id="UP000887581">
    <property type="component" value="Unplaced"/>
</dbReference>
<comment type="similarity">
    <text evidence="2 5">Belongs to the RRS1 family.</text>
</comment>
<dbReference type="GO" id="GO:0042254">
    <property type="term" value="P:ribosome biogenesis"/>
    <property type="evidence" value="ECO:0007669"/>
    <property type="project" value="UniProtKB-KW"/>
</dbReference>
<dbReference type="WBParaSite" id="sdigi.contig53.g3064.t1">
    <property type="protein sequence ID" value="sdigi.contig53.g3064.t1"/>
    <property type="gene ID" value="sdigi.contig53.g3064"/>
</dbReference>
<comment type="subcellular location">
    <subcellularLocation>
        <location evidence="1 5">Nucleus</location>
    </subcellularLocation>
</comment>
<dbReference type="AlphaFoldDB" id="A0A915PWU5"/>
<evidence type="ECO:0000256" key="4">
    <source>
        <dbReference type="ARBA" id="ARBA00023242"/>
    </source>
</evidence>
<evidence type="ECO:0000256" key="5">
    <source>
        <dbReference type="RuleBase" id="RU364132"/>
    </source>
</evidence>
<reference evidence="8" key="1">
    <citation type="submission" date="2022-11" db="UniProtKB">
        <authorList>
            <consortium name="WormBaseParasite"/>
        </authorList>
    </citation>
    <scope>IDENTIFICATION</scope>
</reference>
<feature type="compositionally biased region" description="Basic residues" evidence="6">
    <location>
        <begin position="292"/>
        <end position="319"/>
    </location>
</feature>
<sequence length="340" mass="39493">MLILLPTSVNKTVDPFVDTGNLLIVDNDPLLEDNATSKPTEEELSARARDNAQFLFNKIWELEKKRIDEAVCAKLPPPLFRLPREKPLPDERQLTKWEQYAQQKGIRKKKKDRKVFDEEVKEWKSRYGYRRAKDNDAKDWLIEIPDNKDPMIDYFDEREKAKKERVNKNEMQRLRNIARLRGPKISSANAVPLGIGVDLNDRSRHELLNQINRARYSTASHGVFQPAIKNEKLMKAGKHHKYEPNERAVCDEQKKQLEILDRLSSKKNVLNETCLTANQQSNIQQHVDKKRSNTAKRSKSAVHRQKHFQNKMKKMRKIRGNSVKLGKQKKGGGGGKFHSS</sequence>
<evidence type="ECO:0000313" key="7">
    <source>
        <dbReference type="Proteomes" id="UP000887581"/>
    </source>
</evidence>
<keyword evidence="4 5" id="KW-0539">Nucleus</keyword>
<evidence type="ECO:0000256" key="1">
    <source>
        <dbReference type="ARBA" id="ARBA00004123"/>
    </source>
</evidence>
<feature type="region of interest" description="Disordered" evidence="6">
    <location>
        <begin position="282"/>
        <end position="340"/>
    </location>
</feature>
<comment type="function">
    <text evidence="5">Involved in ribosomal large subunit assembly.</text>
</comment>
<accession>A0A915PWU5</accession>